<accession>Q8TQ15</accession>
<feature type="compositionally biased region" description="Basic and acidic residues" evidence="1">
    <location>
        <begin position="63"/>
        <end position="74"/>
    </location>
</feature>
<dbReference type="EMBL" id="AE010299">
    <property type="protein sequence ID" value="AAM05144.1"/>
    <property type="molecule type" value="Genomic_DNA"/>
</dbReference>
<dbReference type="InParanoid" id="Q8TQ15"/>
<reference evidence="2 3" key="1">
    <citation type="journal article" date="2002" name="Genome Res.">
        <title>The genome of Methanosarcina acetivorans reveals extensive metabolic and physiological diversity.</title>
        <authorList>
            <person name="Galagan J.E."/>
            <person name="Nusbaum C."/>
            <person name="Roy A."/>
            <person name="Endrizzi M.G."/>
            <person name="Macdonald P."/>
            <person name="FitzHugh W."/>
            <person name="Calvo S."/>
            <person name="Engels R."/>
            <person name="Smirnov S."/>
            <person name="Atnoor D."/>
            <person name="Brown A."/>
            <person name="Allen N."/>
            <person name="Naylor J."/>
            <person name="Stange-Thomann N."/>
            <person name="DeArellano K."/>
            <person name="Johnson R."/>
            <person name="Linton L."/>
            <person name="McEwan P."/>
            <person name="McKernan K."/>
            <person name="Talamas J."/>
            <person name="Tirrell A."/>
            <person name="Ye W."/>
            <person name="Zimmer A."/>
            <person name="Barber R.D."/>
            <person name="Cann I."/>
            <person name="Graham D.E."/>
            <person name="Grahame D.A."/>
            <person name="Guss A."/>
            <person name="Hedderich R."/>
            <person name="Ingram-Smith C."/>
            <person name="Kuettner C.H."/>
            <person name="Krzycki J.A."/>
            <person name="Leigh J.A."/>
            <person name="Li W."/>
            <person name="Liu J."/>
            <person name="Mukhopadhyay B."/>
            <person name="Reeve J.N."/>
            <person name="Smith K."/>
            <person name="Springer T.A."/>
            <person name="Umayam L.A."/>
            <person name="White O."/>
            <person name="White R.H."/>
            <person name="de Macario E.C."/>
            <person name="Ferry J.G."/>
            <person name="Jarrell K.F."/>
            <person name="Jing H."/>
            <person name="Macario A.J.L."/>
            <person name="Paulsen I."/>
            <person name="Pritchett M."/>
            <person name="Sowers K.R."/>
            <person name="Swanson R.V."/>
            <person name="Zinder S.H."/>
            <person name="Lander E."/>
            <person name="Metcalf W.W."/>
            <person name="Birren B."/>
        </authorList>
    </citation>
    <scope>NUCLEOTIDE SEQUENCE [LARGE SCALE GENOMIC DNA]</scope>
    <source>
        <strain evidence="3">ATCC 35395 / DSM 2834 / JCM 12185 / C2A</strain>
    </source>
</reference>
<organism evidence="2 3">
    <name type="scientific">Methanosarcina acetivorans (strain ATCC 35395 / DSM 2834 / JCM 12185 / C2A)</name>
    <dbReference type="NCBI Taxonomy" id="188937"/>
    <lineage>
        <taxon>Archaea</taxon>
        <taxon>Methanobacteriati</taxon>
        <taxon>Methanobacteriota</taxon>
        <taxon>Stenosarchaea group</taxon>
        <taxon>Methanomicrobia</taxon>
        <taxon>Methanosarcinales</taxon>
        <taxon>Methanosarcinaceae</taxon>
        <taxon>Methanosarcina</taxon>
    </lineage>
</organism>
<gene>
    <name evidence="2" type="ordered locus">MA_1737</name>
</gene>
<dbReference type="EnsemblBacteria" id="AAM05144">
    <property type="protein sequence ID" value="AAM05144"/>
    <property type="gene ID" value="MA_1737"/>
</dbReference>
<keyword evidence="3" id="KW-1185">Reference proteome</keyword>
<sequence>MRESSLRFKDCVPETHLKLKNQMAFTYLEVVILMPTCQDCRFYTAIDEIKGECFSLGFEVRGKTDSKKCPERAFRPNKGPKSKKAEASRY</sequence>
<evidence type="ECO:0000256" key="1">
    <source>
        <dbReference type="SAM" id="MobiDB-lite"/>
    </source>
</evidence>
<protein>
    <submittedName>
        <fullName evidence="2">Uncharacterized protein</fullName>
    </submittedName>
</protein>
<name>Q8TQ15_METAC</name>
<dbReference type="AlphaFoldDB" id="Q8TQ15"/>
<dbReference type="Proteomes" id="UP000002487">
    <property type="component" value="Chromosome"/>
</dbReference>
<feature type="region of interest" description="Disordered" evidence="1">
    <location>
        <begin position="63"/>
        <end position="90"/>
    </location>
</feature>
<evidence type="ECO:0000313" key="3">
    <source>
        <dbReference type="Proteomes" id="UP000002487"/>
    </source>
</evidence>
<dbReference type="HOGENOM" id="CLU_2433818_0_0_2"/>
<proteinExistence type="predicted"/>
<dbReference type="KEGG" id="mac:MA_1737"/>
<evidence type="ECO:0000313" key="2">
    <source>
        <dbReference type="EMBL" id="AAM05144.1"/>
    </source>
</evidence>